<dbReference type="EMBL" id="BPVZ01000087">
    <property type="protein sequence ID" value="GKV30565.1"/>
    <property type="molecule type" value="Genomic_DNA"/>
</dbReference>
<reference evidence="1 2" key="1">
    <citation type="journal article" date="2021" name="Commun. Biol.">
        <title>The genome of Shorea leprosula (Dipterocarpaceae) highlights the ecological relevance of drought in aseasonal tropical rainforests.</title>
        <authorList>
            <person name="Ng K.K.S."/>
            <person name="Kobayashi M.J."/>
            <person name="Fawcett J.A."/>
            <person name="Hatakeyama M."/>
            <person name="Paape T."/>
            <person name="Ng C.H."/>
            <person name="Ang C.C."/>
            <person name="Tnah L.H."/>
            <person name="Lee C.T."/>
            <person name="Nishiyama T."/>
            <person name="Sese J."/>
            <person name="O'Brien M.J."/>
            <person name="Copetti D."/>
            <person name="Mohd Noor M.I."/>
            <person name="Ong R.C."/>
            <person name="Putra M."/>
            <person name="Sireger I.Z."/>
            <person name="Indrioko S."/>
            <person name="Kosugi Y."/>
            <person name="Izuno A."/>
            <person name="Isagi Y."/>
            <person name="Lee S.L."/>
            <person name="Shimizu K.K."/>
        </authorList>
    </citation>
    <scope>NUCLEOTIDE SEQUENCE [LARGE SCALE GENOMIC DNA]</scope>
    <source>
        <strain evidence="1">214</strain>
    </source>
</reference>
<keyword evidence="2" id="KW-1185">Reference proteome</keyword>
<accession>A0AAV5KZZ2</accession>
<comment type="caution">
    <text evidence="1">The sequence shown here is derived from an EMBL/GenBank/DDBJ whole genome shotgun (WGS) entry which is preliminary data.</text>
</comment>
<name>A0AAV5KZZ2_9ROSI</name>
<dbReference type="InterPro" id="IPR036052">
    <property type="entry name" value="TrpB-like_PALP_sf"/>
</dbReference>
<dbReference type="Proteomes" id="UP001054252">
    <property type="component" value="Unassembled WGS sequence"/>
</dbReference>
<sequence length="49" mass="5509">MDEDVTQIQFEITGREIWEDTQGGVDIFVAEIRTSGTLVLLQELGITLK</sequence>
<dbReference type="AlphaFoldDB" id="A0AAV5KZZ2"/>
<protein>
    <submittedName>
        <fullName evidence="1">Uncharacterized protein</fullName>
    </submittedName>
</protein>
<proteinExistence type="predicted"/>
<evidence type="ECO:0000313" key="2">
    <source>
        <dbReference type="Proteomes" id="UP001054252"/>
    </source>
</evidence>
<evidence type="ECO:0000313" key="1">
    <source>
        <dbReference type="EMBL" id="GKV30565.1"/>
    </source>
</evidence>
<gene>
    <name evidence="1" type="ORF">SLEP1_g39366</name>
</gene>
<dbReference type="Gene3D" id="3.40.50.1100">
    <property type="match status" value="1"/>
</dbReference>
<organism evidence="1 2">
    <name type="scientific">Rubroshorea leprosula</name>
    <dbReference type="NCBI Taxonomy" id="152421"/>
    <lineage>
        <taxon>Eukaryota</taxon>
        <taxon>Viridiplantae</taxon>
        <taxon>Streptophyta</taxon>
        <taxon>Embryophyta</taxon>
        <taxon>Tracheophyta</taxon>
        <taxon>Spermatophyta</taxon>
        <taxon>Magnoliopsida</taxon>
        <taxon>eudicotyledons</taxon>
        <taxon>Gunneridae</taxon>
        <taxon>Pentapetalae</taxon>
        <taxon>rosids</taxon>
        <taxon>malvids</taxon>
        <taxon>Malvales</taxon>
        <taxon>Dipterocarpaceae</taxon>
        <taxon>Rubroshorea</taxon>
    </lineage>
</organism>